<keyword evidence="2" id="KW-1133">Transmembrane helix</keyword>
<evidence type="ECO:0008006" key="6">
    <source>
        <dbReference type="Google" id="ProtNLM"/>
    </source>
</evidence>
<feature type="compositionally biased region" description="Basic and acidic residues" evidence="1">
    <location>
        <begin position="172"/>
        <end position="189"/>
    </location>
</feature>
<feature type="signal peptide" evidence="3">
    <location>
        <begin position="1"/>
        <end position="22"/>
    </location>
</feature>
<sequence length="189" mass="20688">MARTASVACIVLACLASRGSNAFAPPVHSVTHISSRPLVSQTPTSLHALIPHDSAIDLTHHALNAASTFLSTIDSDIASIPDDQFRKVFAGGGLIMLGSILSTVFVGFLIESNNSYADLVAESYAGQDLEGEESFLDSLKLTPEQKKETEEMIMAFREKKAKKAGTWTEEDEMKKQQRMEEKDMFSDYD</sequence>
<evidence type="ECO:0000256" key="3">
    <source>
        <dbReference type="SAM" id="SignalP"/>
    </source>
</evidence>
<feature type="transmembrane region" description="Helical" evidence="2">
    <location>
        <begin position="88"/>
        <end position="110"/>
    </location>
</feature>
<dbReference type="AlphaFoldDB" id="A0ABD3QMU5"/>
<accession>A0ABD3QMU5</accession>
<evidence type="ECO:0000313" key="5">
    <source>
        <dbReference type="Proteomes" id="UP001516023"/>
    </source>
</evidence>
<protein>
    <recommendedName>
        <fullName evidence="6">Transmembrane protein</fullName>
    </recommendedName>
</protein>
<keyword evidence="5" id="KW-1185">Reference proteome</keyword>
<keyword evidence="3" id="KW-0732">Signal</keyword>
<feature type="region of interest" description="Disordered" evidence="1">
    <location>
        <begin position="163"/>
        <end position="189"/>
    </location>
</feature>
<gene>
    <name evidence="4" type="ORF">HJC23_007037</name>
</gene>
<proteinExistence type="predicted"/>
<dbReference type="Proteomes" id="UP001516023">
    <property type="component" value="Unassembled WGS sequence"/>
</dbReference>
<name>A0ABD3QMU5_9STRA</name>
<feature type="chain" id="PRO_5044825682" description="Transmembrane protein" evidence="3">
    <location>
        <begin position="23"/>
        <end position="189"/>
    </location>
</feature>
<evidence type="ECO:0000256" key="1">
    <source>
        <dbReference type="SAM" id="MobiDB-lite"/>
    </source>
</evidence>
<reference evidence="4 5" key="1">
    <citation type="journal article" date="2020" name="G3 (Bethesda)">
        <title>Improved Reference Genome for Cyclotella cryptica CCMP332, a Model for Cell Wall Morphogenesis, Salinity Adaptation, and Lipid Production in Diatoms (Bacillariophyta).</title>
        <authorList>
            <person name="Roberts W.R."/>
            <person name="Downey K.M."/>
            <person name="Ruck E.C."/>
            <person name="Traller J.C."/>
            <person name="Alverson A.J."/>
        </authorList>
    </citation>
    <scope>NUCLEOTIDE SEQUENCE [LARGE SCALE GENOMIC DNA]</scope>
    <source>
        <strain evidence="4 5">CCMP332</strain>
    </source>
</reference>
<dbReference type="EMBL" id="JABMIG020000027">
    <property type="protein sequence ID" value="KAL3801427.1"/>
    <property type="molecule type" value="Genomic_DNA"/>
</dbReference>
<comment type="caution">
    <text evidence="4">The sequence shown here is derived from an EMBL/GenBank/DDBJ whole genome shotgun (WGS) entry which is preliminary data.</text>
</comment>
<evidence type="ECO:0000256" key="2">
    <source>
        <dbReference type="SAM" id="Phobius"/>
    </source>
</evidence>
<evidence type="ECO:0000313" key="4">
    <source>
        <dbReference type="EMBL" id="KAL3801427.1"/>
    </source>
</evidence>
<organism evidence="4 5">
    <name type="scientific">Cyclotella cryptica</name>
    <dbReference type="NCBI Taxonomy" id="29204"/>
    <lineage>
        <taxon>Eukaryota</taxon>
        <taxon>Sar</taxon>
        <taxon>Stramenopiles</taxon>
        <taxon>Ochrophyta</taxon>
        <taxon>Bacillariophyta</taxon>
        <taxon>Coscinodiscophyceae</taxon>
        <taxon>Thalassiosirophycidae</taxon>
        <taxon>Stephanodiscales</taxon>
        <taxon>Stephanodiscaceae</taxon>
        <taxon>Cyclotella</taxon>
    </lineage>
</organism>
<keyword evidence="2" id="KW-0812">Transmembrane</keyword>
<keyword evidence="2" id="KW-0472">Membrane</keyword>